<accession>D5AA66</accession>
<name>D5AA66_PICSI</name>
<dbReference type="EMBL" id="BT123094">
    <property type="protein sequence ID" value="ADE76435.1"/>
    <property type="molecule type" value="mRNA"/>
</dbReference>
<reference evidence="1" key="1">
    <citation type="submission" date="2010-04" db="EMBL/GenBank/DDBJ databases">
        <authorList>
            <person name="Reid K.E."/>
            <person name="Liao N."/>
            <person name="Chan S."/>
            <person name="Docking R."/>
            <person name="Taylor G."/>
            <person name="Moore R."/>
            <person name="Mayo M."/>
            <person name="Munro S."/>
            <person name="King J."/>
            <person name="Yanchuk A."/>
            <person name="Holt R."/>
            <person name="Jones S."/>
            <person name="Marra M."/>
            <person name="Ritland C.E."/>
            <person name="Ritland K."/>
            <person name="Bohlmann J."/>
        </authorList>
    </citation>
    <scope>NUCLEOTIDE SEQUENCE</scope>
    <source>
        <tissue evidence="1">Bud</tissue>
    </source>
</reference>
<evidence type="ECO:0000313" key="1">
    <source>
        <dbReference type="EMBL" id="ADE76435.1"/>
    </source>
</evidence>
<protein>
    <submittedName>
        <fullName evidence="1">Uncharacterized protein</fullName>
    </submittedName>
</protein>
<proteinExistence type="evidence at transcript level"/>
<sequence length="65" mass="7659">MGNRQLGDCRKQTFSFSLGKTSPFPLRKRKKLTKKWKCLNSHRRWMDCIVDKGTIVCMCTTHNIQ</sequence>
<organism evidence="1">
    <name type="scientific">Picea sitchensis</name>
    <name type="common">Sitka spruce</name>
    <name type="synonym">Pinus sitchensis</name>
    <dbReference type="NCBI Taxonomy" id="3332"/>
    <lineage>
        <taxon>Eukaryota</taxon>
        <taxon>Viridiplantae</taxon>
        <taxon>Streptophyta</taxon>
        <taxon>Embryophyta</taxon>
        <taxon>Tracheophyta</taxon>
        <taxon>Spermatophyta</taxon>
        <taxon>Pinopsida</taxon>
        <taxon>Pinidae</taxon>
        <taxon>Conifers I</taxon>
        <taxon>Pinales</taxon>
        <taxon>Pinaceae</taxon>
        <taxon>Picea</taxon>
    </lineage>
</organism>
<dbReference type="AlphaFoldDB" id="D5AA66"/>